<evidence type="ECO:0000256" key="3">
    <source>
        <dbReference type="ARBA" id="ARBA00018111"/>
    </source>
</evidence>
<dbReference type="Pfam" id="PF02631">
    <property type="entry name" value="RecX_HTH2"/>
    <property type="match status" value="1"/>
</dbReference>
<dbReference type="AlphaFoldDB" id="A0A3B1A178"/>
<dbReference type="PANTHER" id="PTHR33602">
    <property type="entry name" value="REGULATORY PROTEIN RECX FAMILY PROTEIN"/>
    <property type="match status" value="1"/>
</dbReference>
<accession>A0A3B1A178</accession>
<sequence>MDDKIYASAIRMLAGREHSCFELKSKLKNKGHDAADVDTVIEQLVQEKYLSESRFTEVFIRLKSNRGVGPIKIRLELQQRSVDESIIDAYLDFNQPEWFERAMQARCKRFGENLPEELNEKEKQIRFLQQRGFTQKQIMSVITNNVFDN</sequence>
<evidence type="ECO:0000313" key="8">
    <source>
        <dbReference type="EMBL" id="VAW99498.1"/>
    </source>
</evidence>
<dbReference type="Pfam" id="PF21982">
    <property type="entry name" value="RecX_HTH1"/>
    <property type="match status" value="1"/>
</dbReference>
<dbReference type="GO" id="GO:0005737">
    <property type="term" value="C:cytoplasm"/>
    <property type="evidence" value="ECO:0007669"/>
    <property type="project" value="UniProtKB-SubCell"/>
</dbReference>
<comment type="similarity">
    <text evidence="2">Belongs to the RecX family.</text>
</comment>
<organism evidence="8">
    <name type="scientific">hydrothermal vent metagenome</name>
    <dbReference type="NCBI Taxonomy" id="652676"/>
    <lineage>
        <taxon>unclassified sequences</taxon>
        <taxon>metagenomes</taxon>
        <taxon>ecological metagenomes</taxon>
    </lineage>
</organism>
<dbReference type="GO" id="GO:0006282">
    <property type="term" value="P:regulation of DNA repair"/>
    <property type="evidence" value="ECO:0007669"/>
    <property type="project" value="InterPro"/>
</dbReference>
<dbReference type="InterPro" id="IPR053924">
    <property type="entry name" value="RecX_HTH_2nd"/>
</dbReference>
<dbReference type="InterPro" id="IPR003783">
    <property type="entry name" value="Regulatory_RecX"/>
</dbReference>
<proteinExistence type="inferred from homology"/>
<dbReference type="Pfam" id="PF21981">
    <property type="entry name" value="RecX_HTH3"/>
    <property type="match status" value="1"/>
</dbReference>
<comment type="subcellular location">
    <subcellularLocation>
        <location evidence="1">Cytoplasm</location>
    </subcellularLocation>
</comment>
<feature type="domain" description="RecX first three-helical" evidence="7">
    <location>
        <begin position="6"/>
        <end position="44"/>
    </location>
</feature>
<dbReference type="Gene3D" id="1.10.10.10">
    <property type="entry name" value="Winged helix-like DNA-binding domain superfamily/Winged helix DNA-binding domain"/>
    <property type="match status" value="3"/>
</dbReference>
<evidence type="ECO:0000259" key="6">
    <source>
        <dbReference type="Pfam" id="PF21981"/>
    </source>
</evidence>
<protein>
    <recommendedName>
        <fullName evidence="3">Regulatory protein RecX</fullName>
    </recommendedName>
</protein>
<evidence type="ECO:0000259" key="7">
    <source>
        <dbReference type="Pfam" id="PF21982"/>
    </source>
</evidence>
<reference evidence="8" key="1">
    <citation type="submission" date="2018-06" db="EMBL/GenBank/DDBJ databases">
        <authorList>
            <person name="Zhirakovskaya E."/>
        </authorList>
    </citation>
    <scope>NUCLEOTIDE SEQUENCE</scope>
</reference>
<dbReference type="HAMAP" id="MF_01114">
    <property type="entry name" value="RecX"/>
    <property type="match status" value="1"/>
</dbReference>
<evidence type="ECO:0000256" key="4">
    <source>
        <dbReference type="ARBA" id="ARBA00022490"/>
    </source>
</evidence>
<name>A0A3B1A178_9ZZZZ</name>
<dbReference type="InterPro" id="IPR036388">
    <property type="entry name" value="WH-like_DNA-bd_sf"/>
</dbReference>
<evidence type="ECO:0000256" key="2">
    <source>
        <dbReference type="ARBA" id="ARBA00009695"/>
    </source>
</evidence>
<evidence type="ECO:0000256" key="1">
    <source>
        <dbReference type="ARBA" id="ARBA00004496"/>
    </source>
</evidence>
<dbReference type="PANTHER" id="PTHR33602:SF1">
    <property type="entry name" value="REGULATORY PROTEIN RECX FAMILY PROTEIN"/>
    <property type="match status" value="1"/>
</dbReference>
<dbReference type="EMBL" id="UOFT01000079">
    <property type="protein sequence ID" value="VAW99498.1"/>
    <property type="molecule type" value="Genomic_DNA"/>
</dbReference>
<feature type="domain" description="RecX third three-helical" evidence="6">
    <location>
        <begin position="97"/>
        <end position="142"/>
    </location>
</feature>
<evidence type="ECO:0000259" key="5">
    <source>
        <dbReference type="Pfam" id="PF02631"/>
    </source>
</evidence>
<dbReference type="InterPro" id="IPR053925">
    <property type="entry name" value="RecX_HTH_3rd"/>
</dbReference>
<feature type="domain" description="RecX second three-helical" evidence="5">
    <location>
        <begin position="51"/>
        <end position="91"/>
    </location>
</feature>
<keyword evidence="4" id="KW-0963">Cytoplasm</keyword>
<gene>
    <name evidence="8" type="ORF">MNBD_GAMMA23-1849</name>
</gene>
<dbReference type="InterPro" id="IPR053926">
    <property type="entry name" value="RecX_HTH_1st"/>
</dbReference>